<gene>
    <name evidence="1" type="ORF">MENTE1834_LOCUS42488</name>
</gene>
<dbReference type="EMBL" id="CAVMJV010000111">
    <property type="protein sequence ID" value="CAK5102276.1"/>
    <property type="molecule type" value="Genomic_DNA"/>
</dbReference>
<evidence type="ECO:0000313" key="2">
    <source>
        <dbReference type="Proteomes" id="UP001497535"/>
    </source>
</evidence>
<name>A0ACB1AT97_MELEN</name>
<reference evidence="1" key="1">
    <citation type="submission" date="2023-11" db="EMBL/GenBank/DDBJ databases">
        <authorList>
            <person name="Poullet M."/>
        </authorList>
    </citation>
    <scope>NUCLEOTIDE SEQUENCE</scope>
    <source>
        <strain evidence="1">E1834</strain>
    </source>
</reference>
<organism evidence="1 2">
    <name type="scientific">Meloidogyne enterolobii</name>
    <name type="common">Root-knot nematode worm</name>
    <name type="synonym">Meloidogyne mayaguensis</name>
    <dbReference type="NCBI Taxonomy" id="390850"/>
    <lineage>
        <taxon>Eukaryota</taxon>
        <taxon>Metazoa</taxon>
        <taxon>Ecdysozoa</taxon>
        <taxon>Nematoda</taxon>
        <taxon>Chromadorea</taxon>
        <taxon>Rhabditida</taxon>
        <taxon>Tylenchina</taxon>
        <taxon>Tylenchomorpha</taxon>
        <taxon>Tylenchoidea</taxon>
        <taxon>Meloidogynidae</taxon>
        <taxon>Meloidogyninae</taxon>
        <taxon>Meloidogyne</taxon>
    </lineage>
</organism>
<protein>
    <submittedName>
        <fullName evidence="1">Uncharacterized protein</fullName>
    </submittedName>
</protein>
<accession>A0ACB1AT97</accession>
<proteinExistence type="predicted"/>
<comment type="caution">
    <text evidence="1">The sequence shown here is derived from an EMBL/GenBank/DDBJ whole genome shotgun (WGS) entry which is preliminary data.</text>
</comment>
<keyword evidence="2" id="KW-1185">Reference proteome</keyword>
<dbReference type="Proteomes" id="UP001497535">
    <property type="component" value="Unassembled WGS sequence"/>
</dbReference>
<sequence>MDRLHRQESFQQQQQSSSSSSFSSTNLLTSSITPSLIFNEDENNTKNSTEQQQPPVARERKSKRFQAGSSTCSISFYSSFSYDDDGIDEKRNQNCERSDVLRESQIGRRPFNVDAAVNNTTTEAINSGGKGRQLEQFRSGQRGREGEAAVNNTTTEAINSGGKGRQLEQFRSGQRGREGEKEEIVKESTSNFKSNEGDFDDEQQQFPIGGRRGGRGGELWSDR</sequence>
<evidence type="ECO:0000313" key="1">
    <source>
        <dbReference type="EMBL" id="CAK5102276.1"/>
    </source>
</evidence>